<evidence type="ECO:0000259" key="7">
    <source>
        <dbReference type="Pfam" id="PF00294"/>
    </source>
</evidence>
<evidence type="ECO:0000313" key="9">
    <source>
        <dbReference type="Proteomes" id="UP000823908"/>
    </source>
</evidence>
<evidence type="ECO:0000256" key="6">
    <source>
        <dbReference type="PIRNR" id="PIRNR000535"/>
    </source>
</evidence>
<dbReference type="GO" id="GO:0008443">
    <property type="term" value="F:phosphofructokinase activity"/>
    <property type="evidence" value="ECO:0007669"/>
    <property type="project" value="TreeGrafter"/>
</dbReference>
<keyword evidence="3" id="KW-0547">Nucleotide-binding</keyword>
<dbReference type="EMBL" id="DWUS01000039">
    <property type="protein sequence ID" value="HJD50526.1"/>
    <property type="molecule type" value="Genomic_DNA"/>
</dbReference>
<protein>
    <submittedName>
        <fullName evidence="8">1-phosphofructokinase family hexose kinase</fullName>
    </submittedName>
</protein>
<dbReference type="PANTHER" id="PTHR46566:SF5">
    <property type="entry name" value="1-PHOSPHOFRUCTOKINASE"/>
    <property type="match status" value="1"/>
</dbReference>
<reference evidence="8" key="1">
    <citation type="journal article" date="2021" name="PeerJ">
        <title>Extensive microbial diversity within the chicken gut microbiome revealed by metagenomics and culture.</title>
        <authorList>
            <person name="Gilroy R."/>
            <person name="Ravi A."/>
            <person name="Getino M."/>
            <person name="Pursley I."/>
            <person name="Horton D.L."/>
            <person name="Alikhan N.F."/>
            <person name="Baker D."/>
            <person name="Gharbi K."/>
            <person name="Hall N."/>
            <person name="Watson M."/>
            <person name="Adriaenssens E.M."/>
            <person name="Foster-Nyarko E."/>
            <person name="Jarju S."/>
            <person name="Secka A."/>
            <person name="Antonio M."/>
            <person name="Oren A."/>
            <person name="Chaudhuri R.R."/>
            <person name="La Ragione R."/>
            <person name="Hildebrand F."/>
            <person name="Pallen M.J."/>
        </authorList>
    </citation>
    <scope>NUCLEOTIDE SEQUENCE</scope>
    <source>
        <strain evidence="8">ChiHjej10B9-4811</strain>
    </source>
</reference>
<dbReference type="Proteomes" id="UP000823908">
    <property type="component" value="Unassembled WGS sequence"/>
</dbReference>
<reference evidence="8" key="2">
    <citation type="submission" date="2021-04" db="EMBL/GenBank/DDBJ databases">
        <authorList>
            <person name="Gilroy R."/>
        </authorList>
    </citation>
    <scope>NUCLEOTIDE SEQUENCE</scope>
    <source>
        <strain evidence="8">ChiHjej10B9-4811</strain>
    </source>
</reference>
<comment type="caution">
    <text evidence="8">The sequence shown here is derived from an EMBL/GenBank/DDBJ whole genome shotgun (WGS) entry which is preliminary data.</text>
</comment>
<evidence type="ECO:0000256" key="4">
    <source>
        <dbReference type="ARBA" id="ARBA00022777"/>
    </source>
</evidence>
<dbReference type="PIRSF" id="PIRSF000535">
    <property type="entry name" value="1PFK/6PFK/LacC"/>
    <property type="match status" value="1"/>
</dbReference>
<evidence type="ECO:0000256" key="3">
    <source>
        <dbReference type="ARBA" id="ARBA00022741"/>
    </source>
</evidence>
<dbReference type="InterPro" id="IPR002173">
    <property type="entry name" value="Carboh/pur_kinase_PfkB_CS"/>
</dbReference>
<name>A0A9D2ZSC4_9MICC</name>
<evidence type="ECO:0000256" key="2">
    <source>
        <dbReference type="ARBA" id="ARBA00022679"/>
    </source>
</evidence>
<evidence type="ECO:0000313" key="8">
    <source>
        <dbReference type="EMBL" id="HJD50526.1"/>
    </source>
</evidence>
<dbReference type="InterPro" id="IPR029056">
    <property type="entry name" value="Ribokinase-like"/>
</dbReference>
<evidence type="ECO:0000256" key="1">
    <source>
        <dbReference type="ARBA" id="ARBA00010688"/>
    </source>
</evidence>
<feature type="domain" description="Carbohydrate kinase PfkB" evidence="7">
    <location>
        <begin position="14"/>
        <end position="300"/>
    </location>
</feature>
<gene>
    <name evidence="8" type="ORF">H9908_01440</name>
</gene>
<keyword evidence="5" id="KW-0067">ATP-binding</keyword>
<dbReference type="GO" id="GO:0005524">
    <property type="term" value="F:ATP binding"/>
    <property type="evidence" value="ECO:0007669"/>
    <property type="project" value="UniProtKB-KW"/>
</dbReference>
<comment type="similarity">
    <text evidence="1">Belongs to the carbohydrate kinase PfkB family.</text>
</comment>
<dbReference type="InterPro" id="IPR011611">
    <property type="entry name" value="PfkB_dom"/>
</dbReference>
<dbReference type="AlphaFoldDB" id="A0A9D2ZSC4"/>
<keyword evidence="2 6" id="KW-0808">Transferase</keyword>
<dbReference type="PANTHER" id="PTHR46566">
    <property type="entry name" value="1-PHOSPHOFRUCTOKINASE-RELATED"/>
    <property type="match status" value="1"/>
</dbReference>
<organism evidence="8 9">
    <name type="scientific">Candidatus Rothia avistercoris</name>
    <dbReference type="NCBI Taxonomy" id="2840479"/>
    <lineage>
        <taxon>Bacteria</taxon>
        <taxon>Bacillati</taxon>
        <taxon>Actinomycetota</taxon>
        <taxon>Actinomycetes</taxon>
        <taxon>Micrococcales</taxon>
        <taxon>Micrococcaceae</taxon>
        <taxon>Rothia</taxon>
    </lineage>
</organism>
<sequence length="324" mass="33958">MTDARVITLTLNPALDITVTVDQLTPESTLRIPQAQRRLGGKGLNVANVAAEQGYPALALAPLNEASLDELNARVAASSPGVCPLHEQVQLLHASTPVPLRSTYALVETESSTTTIINESGQEHPAEVYRELLKHLADSLAQYPGSVVTLSGSFPPRSPEGLIADIARTCQEAGAAFIVDTSGPYLLEAARAGVTYLKPNRAELVEATGEEDLYRGVARLQELGAQQIIVSCGPDGLYAFGQEQGVKARLAEPLKGNPTGAGDALVAALATSLLDELSLEDLLIRAVSWSASAVTQPLAGSIGSAWSSLAEKVIVEDVTYPSAS</sequence>
<dbReference type="PROSITE" id="PS00584">
    <property type="entry name" value="PFKB_KINASES_2"/>
    <property type="match status" value="1"/>
</dbReference>
<dbReference type="SUPFAM" id="SSF53613">
    <property type="entry name" value="Ribokinase-like"/>
    <property type="match status" value="1"/>
</dbReference>
<dbReference type="GO" id="GO:0005829">
    <property type="term" value="C:cytosol"/>
    <property type="evidence" value="ECO:0007669"/>
    <property type="project" value="TreeGrafter"/>
</dbReference>
<accession>A0A9D2ZSC4</accession>
<proteinExistence type="inferred from homology"/>
<dbReference type="Gene3D" id="3.40.1190.20">
    <property type="match status" value="1"/>
</dbReference>
<dbReference type="Pfam" id="PF00294">
    <property type="entry name" value="PfkB"/>
    <property type="match status" value="1"/>
</dbReference>
<dbReference type="InterPro" id="IPR017583">
    <property type="entry name" value="Tagatose/fructose_Pkinase"/>
</dbReference>
<evidence type="ECO:0000256" key="5">
    <source>
        <dbReference type="ARBA" id="ARBA00022840"/>
    </source>
</evidence>
<keyword evidence="4" id="KW-0418">Kinase</keyword>